<evidence type="ECO:0000313" key="3">
    <source>
        <dbReference type="EMBL" id="VEG74136.1"/>
    </source>
</evidence>
<evidence type="ECO:0000256" key="2">
    <source>
        <dbReference type="SAM" id="SignalP"/>
    </source>
</evidence>
<dbReference type="EMBL" id="LR134363">
    <property type="protein sequence ID" value="VEG74136.1"/>
    <property type="molecule type" value="Genomic_DNA"/>
</dbReference>
<evidence type="ECO:0000256" key="1">
    <source>
        <dbReference type="SAM" id="MobiDB-lite"/>
    </source>
</evidence>
<reference evidence="3 4" key="1">
    <citation type="submission" date="2018-12" db="EMBL/GenBank/DDBJ databases">
        <authorList>
            <consortium name="Pathogen Informatics"/>
        </authorList>
    </citation>
    <scope>NUCLEOTIDE SEQUENCE [LARGE SCALE GENOMIC DNA]</scope>
    <source>
        <strain evidence="3 4">NCTC11923</strain>
    </source>
</reference>
<dbReference type="RefSeq" id="WP_034514631.1">
    <property type="nucleotide sequence ID" value="NZ_CBCRWE010000020.1"/>
</dbReference>
<proteinExistence type="predicted"/>
<organism evidence="3 4">
    <name type="scientific">Actinomyces slackii</name>
    <dbReference type="NCBI Taxonomy" id="52774"/>
    <lineage>
        <taxon>Bacteria</taxon>
        <taxon>Bacillati</taxon>
        <taxon>Actinomycetota</taxon>
        <taxon>Actinomycetes</taxon>
        <taxon>Actinomycetales</taxon>
        <taxon>Actinomycetaceae</taxon>
        <taxon>Actinomyces</taxon>
    </lineage>
</organism>
<feature type="signal peptide" evidence="2">
    <location>
        <begin position="1"/>
        <end position="26"/>
    </location>
</feature>
<feature type="compositionally biased region" description="Low complexity" evidence="1">
    <location>
        <begin position="39"/>
        <end position="53"/>
    </location>
</feature>
<gene>
    <name evidence="3" type="ORF">NCTC11923_00756</name>
</gene>
<sequence>MTISLRRRALAACTASVLSLGLGACAINVGGQGDSSAGSTDQATEAAQAAEASQTDEAEASPEDQASAEPAEQTPSAKASTDQEGRERASAEATSSSGGKGPKPAADRPGASATITDDDWLSVLDGVDRTVRANSAMTMSKDYDYVRIEGDVQTLTISGTSARVVVDYVDTLVIEGDYAEVYVYDVKRVVMRGTSAEVVWAGETPTVEDFGDYNETRLQGTED</sequence>
<protein>
    <recommendedName>
        <fullName evidence="5">DUF3060 domain-containing protein</fullName>
    </recommendedName>
</protein>
<dbReference type="PROSITE" id="PS51257">
    <property type="entry name" value="PROKAR_LIPOPROTEIN"/>
    <property type="match status" value="1"/>
</dbReference>
<feature type="chain" id="PRO_5018694888" description="DUF3060 domain-containing protein" evidence="2">
    <location>
        <begin position="27"/>
        <end position="223"/>
    </location>
</feature>
<evidence type="ECO:0008006" key="5">
    <source>
        <dbReference type="Google" id="ProtNLM"/>
    </source>
</evidence>
<evidence type="ECO:0000313" key="4">
    <source>
        <dbReference type="Proteomes" id="UP000276899"/>
    </source>
</evidence>
<accession>A0A3S5EM44</accession>
<feature type="compositionally biased region" description="Basic and acidic residues" evidence="1">
    <location>
        <begin position="81"/>
        <end position="90"/>
    </location>
</feature>
<dbReference type="Proteomes" id="UP000276899">
    <property type="component" value="Chromosome"/>
</dbReference>
<dbReference type="AlphaFoldDB" id="A0A3S5EM44"/>
<feature type="region of interest" description="Disordered" evidence="1">
    <location>
        <begin position="32"/>
        <end position="114"/>
    </location>
</feature>
<keyword evidence="2" id="KW-0732">Signal</keyword>
<dbReference type="STRING" id="1278298.GCA_000428685_00279"/>
<keyword evidence="4" id="KW-1185">Reference proteome</keyword>
<name>A0A3S5EM44_9ACTO</name>
<dbReference type="KEGG" id="asla:NCTC11923_00756"/>